<evidence type="ECO:0000256" key="4">
    <source>
        <dbReference type="PROSITE-ProRule" id="PRU00175"/>
    </source>
</evidence>
<keyword evidence="1" id="KW-0479">Metal-binding</keyword>
<keyword evidence="3" id="KW-0862">Zinc</keyword>
<evidence type="ECO:0000256" key="2">
    <source>
        <dbReference type="ARBA" id="ARBA00022771"/>
    </source>
</evidence>
<dbReference type="Proteomes" id="UP000014760">
    <property type="component" value="Unassembled WGS sequence"/>
</dbReference>
<proteinExistence type="predicted"/>
<evidence type="ECO:0000313" key="8">
    <source>
        <dbReference type="Proteomes" id="UP000014760"/>
    </source>
</evidence>
<dbReference type="PROSITE" id="PS50089">
    <property type="entry name" value="ZF_RING_2"/>
    <property type="match status" value="1"/>
</dbReference>
<keyword evidence="8" id="KW-1185">Reference proteome</keyword>
<protein>
    <recommendedName>
        <fullName evidence="5">RING-type domain-containing protein</fullName>
    </recommendedName>
</protein>
<accession>R7VHE9</accession>
<dbReference type="EMBL" id="KB293638">
    <property type="protein sequence ID" value="ELU15701.1"/>
    <property type="molecule type" value="Genomic_DNA"/>
</dbReference>
<dbReference type="EMBL" id="AMQN01004477">
    <property type="status" value="NOT_ANNOTATED_CDS"/>
    <property type="molecule type" value="Genomic_DNA"/>
</dbReference>
<reference evidence="6 8" key="2">
    <citation type="journal article" date="2013" name="Nature">
        <title>Insights into bilaterian evolution from three spiralian genomes.</title>
        <authorList>
            <person name="Simakov O."/>
            <person name="Marletaz F."/>
            <person name="Cho S.J."/>
            <person name="Edsinger-Gonzales E."/>
            <person name="Havlak P."/>
            <person name="Hellsten U."/>
            <person name="Kuo D.H."/>
            <person name="Larsson T."/>
            <person name="Lv J."/>
            <person name="Arendt D."/>
            <person name="Savage R."/>
            <person name="Osoegawa K."/>
            <person name="de Jong P."/>
            <person name="Grimwood J."/>
            <person name="Chapman J.A."/>
            <person name="Shapiro H."/>
            <person name="Aerts A."/>
            <person name="Otillar R.P."/>
            <person name="Terry A.Y."/>
            <person name="Boore J.L."/>
            <person name="Grigoriev I.V."/>
            <person name="Lindberg D.R."/>
            <person name="Seaver E.C."/>
            <person name="Weisblat D.A."/>
            <person name="Putnam N.H."/>
            <person name="Rokhsar D.S."/>
        </authorList>
    </citation>
    <scope>NUCLEOTIDE SEQUENCE</scope>
    <source>
        <strain evidence="6 8">I ESC-2004</strain>
    </source>
</reference>
<reference evidence="8" key="1">
    <citation type="submission" date="2012-12" db="EMBL/GenBank/DDBJ databases">
        <authorList>
            <person name="Hellsten U."/>
            <person name="Grimwood J."/>
            <person name="Chapman J.A."/>
            <person name="Shapiro H."/>
            <person name="Aerts A."/>
            <person name="Otillar R.P."/>
            <person name="Terry A.Y."/>
            <person name="Boore J.L."/>
            <person name="Simakov O."/>
            <person name="Marletaz F."/>
            <person name="Cho S.-J."/>
            <person name="Edsinger-Gonzales E."/>
            <person name="Havlak P."/>
            <person name="Kuo D.-H."/>
            <person name="Larsson T."/>
            <person name="Lv J."/>
            <person name="Arendt D."/>
            <person name="Savage R."/>
            <person name="Osoegawa K."/>
            <person name="de Jong P."/>
            <person name="Lindberg D.R."/>
            <person name="Seaver E.C."/>
            <person name="Weisblat D.A."/>
            <person name="Putnam N.H."/>
            <person name="Grigoriev I.V."/>
            <person name="Rokhsar D.S."/>
        </authorList>
    </citation>
    <scope>NUCLEOTIDE SEQUENCE</scope>
    <source>
        <strain evidence="8">I ESC-2004</strain>
    </source>
</reference>
<dbReference type="InterPro" id="IPR013083">
    <property type="entry name" value="Znf_RING/FYVE/PHD"/>
</dbReference>
<feature type="domain" description="RING-type" evidence="5">
    <location>
        <begin position="2"/>
        <end position="37"/>
    </location>
</feature>
<dbReference type="InterPro" id="IPR001841">
    <property type="entry name" value="Znf_RING"/>
</dbReference>
<keyword evidence="2 4" id="KW-0863">Zinc-finger</keyword>
<dbReference type="AlphaFoldDB" id="R7VHE9"/>
<dbReference type="Pfam" id="PF13920">
    <property type="entry name" value="zf-C3HC4_3"/>
    <property type="match status" value="1"/>
</dbReference>
<evidence type="ECO:0000256" key="3">
    <source>
        <dbReference type="ARBA" id="ARBA00022833"/>
    </source>
</evidence>
<organism evidence="6">
    <name type="scientific">Capitella teleta</name>
    <name type="common">Polychaete worm</name>
    <dbReference type="NCBI Taxonomy" id="283909"/>
    <lineage>
        <taxon>Eukaryota</taxon>
        <taxon>Metazoa</taxon>
        <taxon>Spiralia</taxon>
        <taxon>Lophotrochozoa</taxon>
        <taxon>Annelida</taxon>
        <taxon>Polychaeta</taxon>
        <taxon>Sedentaria</taxon>
        <taxon>Scolecida</taxon>
        <taxon>Capitellidae</taxon>
        <taxon>Capitella</taxon>
    </lineage>
</organism>
<evidence type="ECO:0000259" key="5">
    <source>
        <dbReference type="PROSITE" id="PS50089"/>
    </source>
</evidence>
<gene>
    <name evidence="6" type="ORF">CAPTEDRAFT_117158</name>
</gene>
<dbReference type="HOGENOM" id="CLU_170671_1_1_1"/>
<name>R7VHE9_CAPTE</name>
<dbReference type="FunFam" id="1.10.1170.10:FF:000002">
    <property type="entry name" value="Baculoviral IAP repeat containing 7"/>
    <property type="match status" value="1"/>
</dbReference>
<evidence type="ECO:0000313" key="6">
    <source>
        <dbReference type="EMBL" id="ELU15701.1"/>
    </source>
</evidence>
<dbReference type="OrthoDB" id="10251804at2759"/>
<dbReference type="GO" id="GO:0008270">
    <property type="term" value="F:zinc ion binding"/>
    <property type="evidence" value="ECO:0007669"/>
    <property type="project" value="UniProtKB-KW"/>
</dbReference>
<evidence type="ECO:0000256" key="1">
    <source>
        <dbReference type="ARBA" id="ARBA00022723"/>
    </source>
</evidence>
<feature type="non-terminal residue" evidence="6">
    <location>
        <position position="1"/>
    </location>
</feature>
<dbReference type="PANTHER" id="PTHR14879">
    <property type="entry name" value="CASPASE REGULATOR, RING FINGER DOMAIN-CONTAINING"/>
    <property type="match status" value="1"/>
</dbReference>
<dbReference type="PANTHER" id="PTHR14879:SF5">
    <property type="entry name" value="RING-TYPE DOMAIN-CONTAINING PROTEIN"/>
    <property type="match status" value="1"/>
</dbReference>
<sequence length="49" mass="5462">TCKVCLNAEVECIFLPCRHLACCSTCADQLVKCPVCQSEIERSVKPYRA</sequence>
<dbReference type="STRING" id="283909.R7VHE9"/>
<dbReference type="SUPFAM" id="SSF57850">
    <property type="entry name" value="RING/U-box"/>
    <property type="match status" value="1"/>
</dbReference>
<reference evidence="7" key="3">
    <citation type="submission" date="2015-06" db="UniProtKB">
        <authorList>
            <consortium name="EnsemblMetazoa"/>
        </authorList>
    </citation>
    <scope>IDENTIFICATION</scope>
</reference>
<evidence type="ECO:0000313" key="7">
    <source>
        <dbReference type="EnsemblMetazoa" id="CapteP117158"/>
    </source>
</evidence>
<dbReference type="InterPro" id="IPR051728">
    <property type="entry name" value="RING-FYVE_E3_ubiquitin-ligase"/>
</dbReference>
<dbReference type="EnsemblMetazoa" id="CapteT117158">
    <property type="protein sequence ID" value="CapteP117158"/>
    <property type="gene ID" value="CapteG117158"/>
</dbReference>
<dbReference type="Gene3D" id="3.30.40.10">
    <property type="entry name" value="Zinc/RING finger domain, C3HC4 (zinc finger)"/>
    <property type="match status" value="1"/>
</dbReference>